<accession>A0A0R3SHP8</accession>
<dbReference type="WBParaSite" id="HDID_0000446301-mRNA-1">
    <property type="protein sequence ID" value="HDID_0000446301-mRNA-1"/>
    <property type="gene ID" value="HDID_0000446301"/>
</dbReference>
<evidence type="ECO:0000313" key="3">
    <source>
        <dbReference type="WBParaSite" id="HDID_0000446301-mRNA-1"/>
    </source>
</evidence>
<dbReference type="EMBL" id="UYSG01001723">
    <property type="protein sequence ID" value="VDL49644.1"/>
    <property type="molecule type" value="Genomic_DNA"/>
</dbReference>
<reference evidence="3" key="1">
    <citation type="submission" date="2017-02" db="UniProtKB">
        <authorList>
            <consortium name="WormBaseParasite"/>
        </authorList>
    </citation>
    <scope>IDENTIFICATION</scope>
</reference>
<dbReference type="AlphaFoldDB" id="A0A0R3SHP8"/>
<reference evidence="1 2" key="2">
    <citation type="submission" date="2018-11" db="EMBL/GenBank/DDBJ databases">
        <authorList>
            <consortium name="Pathogen Informatics"/>
        </authorList>
    </citation>
    <scope>NUCLEOTIDE SEQUENCE [LARGE SCALE GENOMIC DNA]</scope>
</reference>
<dbReference type="STRING" id="6216.A0A0R3SHP8"/>
<proteinExistence type="predicted"/>
<gene>
    <name evidence="1" type="ORF">HDID_LOCUS4461</name>
</gene>
<evidence type="ECO:0000313" key="1">
    <source>
        <dbReference type="EMBL" id="VDL49644.1"/>
    </source>
</evidence>
<protein>
    <submittedName>
        <fullName evidence="3">40S ribosomal protein S12</fullName>
    </submittedName>
</protein>
<name>A0A0R3SHP8_HYMDI</name>
<organism evidence="3">
    <name type="scientific">Hymenolepis diminuta</name>
    <name type="common">Rat tapeworm</name>
    <dbReference type="NCBI Taxonomy" id="6216"/>
    <lineage>
        <taxon>Eukaryota</taxon>
        <taxon>Metazoa</taxon>
        <taxon>Spiralia</taxon>
        <taxon>Lophotrochozoa</taxon>
        <taxon>Platyhelminthes</taxon>
        <taxon>Cestoda</taxon>
        <taxon>Eucestoda</taxon>
        <taxon>Cyclophyllidea</taxon>
        <taxon>Hymenolepididae</taxon>
        <taxon>Hymenolepis</taxon>
    </lineage>
</organism>
<dbReference type="Gene3D" id="3.40.50.720">
    <property type="entry name" value="NAD(P)-binding Rossmann-like Domain"/>
    <property type="match status" value="1"/>
</dbReference>
<evidence type="ECO:0000313" key="2">
    <source>
        <dbReference type="Proteomes" id="UP000274504"/>
    </source>
</evidence>
<dbReference type="OrthoDB" id="1933717at2759"/>
<dbReference type="Proteomes" id="UP000274504">
    <property type="component" value="Unassembled WGS sequence"/>
</dbReference>
<sequence length="88" mass="9905">MKLVIVTKDSKCDGKSIYELLARKLSLEAVQSLKEKGLSAKYHQLGITNSENWHKLADFVKREHPNGPHIIVNNTVRATIETNYTATV</sequence>